<keyword evidence="6 9" id="KW-0378">Hydrolase</keyword>
<dbReference type="GO" id="GO:0050427">
    <property type="term" value="P:3'-phosphoadenosine 5'-phosphosulfate metabolic process"/>
    <property type="evidence" value="ECO:0007669"/>
    <property type="project" value="TreeGrafter"/>
</dbReference>
<sequence length="273" mass="29189">MPQFDAIATQMLEAALAASHVILKHYQGHIAVERKDDGSPVTAADAAGEDIIISKLAALDIPILGEESVAEGNIPTLGERFFVVDPLDGTKEFIKRNGEFTVNIALVEHGVPTYGVIIAPAKDTAYIGTPDGAFKATLEGDTPINWQQIHADPNMKCKIVASRSHAHGAIKHFLDEAGPCEDVSVGSSLKFCLVAEGTALHYPRFTPTCEWDIAAGHAILCHAGGALIEATGEKMRYGKTETDFLNPFFAAAASPALAEKCADIMRRAIEKVR</sequence>
<keyword evidence="5 9" id="KW-0479">Metal-binding</keyword>
<comment type="catalytic activity">
    <reaction evidence="1 9">
        <text>adenosine 3',5'-bisphosphate + H2O = AMP + phosphate</text>
        <dbReference type="Rhea" id="RHEA:10040"/>
        <dbReference type="ChEBI" id="CHEBI:15377"/>
        <dbReference type="ChEBI" id="CHEBI:43474"/>
        <dbReference type="ChEBI" id="CHEBI:58343"/>
        <dbReference type="ChEBI" id="CHEBI:456215"/>
        <dbReference type="EC" id="3.1.3.7"/>
    </reaction>
</comment>
<dbReference type="PROSITE" id="PS00630">
    <property type="entry name" value="IMP_2"/>
    <property type="match status" value="1"/>
</dbReference>
<feature type="binding site" evidence="10">
    <location>
        <position position="66"/>
    </location>
    <ligand>
        <name>Mg(2+)</name>
        <dbReference type="ChEBI" id="CHEBI:18420"/>
        <label>1</label>
        <note>catalytic</note>
    </ligand>
</feature>
<comment type="cofactor">
    <cofactor evidence="9 10">
        <name>Mg(2+)</name>
        <dbReference type="ChEBI" id="CHEBI:18420"/>
    </cofactor>
</comment>
<dbReference type="CDD" id="cd01638">
    <property type="entry name" value="CysQ"/>
    <property type="match status" value="1"/>
</dbReference>
<dbReference type="KEGG" id="mmyr:MXMO3_02511"/>
<feature type="binding site" evidence="9">
    <location>
        <position position="85"/>
    </location>
    <ligand>
        <name>Mg(2+)</name>
        <dbReference type="ChEBI" id="CHEBI:18420"/>
        <label>1</label>
    </ligand>
</feature>
<dbReference type="AlphaFoldDB" id="A0A2R4MGD3"/>
<feature type="binding site" evidence="9">
    <location>
        <begin position="87"/>
        <end position="90"/>
    </location>
    <ligand>
        <name>substrate</name>
    </ligand>
</feature>
<proteinExistence type="inferred from homology"/>
<keyword evidence="12" id="KW-1185">Reference proteome</keyword>
<dbReference type="InterPro" id="IPR000760">
    <property type="entry name" value="Inositol_monophosphatase-like"/>
</dbReference>
<dbReference type="RefSeq" id="WP_117396087.1">
    <property type="nucleotide sequence ID" value="NZ_CP021330.1"/>
</dbReference>
<dbReference type="GO" id="GO:0008441">
    <property type="term" value="F:3'(2'),5'-bisphosphate nucleotidase activity"/>
    <property type="evidence" value="ECO:0007669"/>
    <property type="project" value="UniProtKB-UniRule"/>
</dbReference>
<dbReference type="InterPro" id="IPR006240">
    <property type="entry name" value="CysQ"/>
</dbReference>
<evidence type="ECO:0000256" key="2">
    <source>
        <dbReference type="ARBA" id="ARBA00005289"/>
    </source>
</evidence>
<dbReference type="EMBL" id="CP021330">
    <property type="protein sequence ID" value="AVX05023.1"/>
    <property type="molecule type" value="Genomic_DNA"/>
</dbReference>
<gene>
    <name evidence="9" type="primary">cysQ</name>
    <name evidence="11" type="ORF">MXMO3_02511</name>
</gene>
<feature type="binding site" evidence="9">
    <location>
        <position position="85"/>
    </location>
    <ligand>
        <name>Mg(2+)</name>
        <dbReference type="ChEBI" id="CHEBI:18420"/>
        <label>2</label>
    </ligand>
</feature>
<feature type="binding site" evidence="9">
    <location>
        <position position="212"/>
    </location>
    <ligand>
        <name>Mg(2+)</name>
        <dbReference type="ChEBI" id="CHEBI:18420"/>
        <label>2</label>
    </ligand>
</feature>
<evidence type="ECO:0000313" key="11">
    <source>
        <dbReference type="EMBL" id="AVX05023.1"/>
    </source>
</evidence>
<dbReference type="GO" id="GO:0005886">
    <property type="term" value="C:plasma membrane"/>
    <property type="evidence" value="ECO:0007669"/>
    <property type="project" value="UniProtKB-SubCell"/>
</dbReference>
<dbReference type="PANTHER" id="PTHR43028:SF5">
    <property type="entry name" value="3'(2'),5'-BISPHOSPHATE NUCLEOTIDASE 1"/>
    <property type="match status" value="1"/>
</dbReference>
<dbReference type="STRING" id="1122213.GCA_000423365_00148"/>
<dbReference type="GO" id="GO:0000103">
    <property type="term" value="P:sulfate assimilation"/>
    <property type="evidence" value="ECO:0007669"/>
    <property type="project" value="TreeGrafter"/>
</dbReference>
<feature type="binding site" evidence="9">
    <location>
        <position position="66"/>
    </location>
    <ligand>
        <name>Mg(2+)</name>
        <dbReference type="ChEBI" id="CHEBI:18420"/>
        <label>1</label>
    </ligand>
</feature>
<dbReference type="InterPro" id="IPR020583">
    <property type="entry name" value="Inositol_monoP_metal-BS"/>
</dbReference>
<comment type="subcellular location">
    <subcellularLocation>
        <location evidence="9">Cell inner membrane</location>
        <topology evidence="9">Peripheral membrane protein</topology>
        <orientation evidence="9">Cytoplasmic side</orientation>
    </subcellularLocation>
</comment>
<keyword evidence="7 9" id="KW-0460">Magnesium</keyword>
<feature type="binding site" evidence="10">
    <location>
        <position position="87"/>
    </location>
    <ligand>
        <name>Mg(2+)</name>
        <dbReference type="ChEBI" id="CHEBI:18420"/>
        <label>1</label>
        <note>catalytic</note>
    </ligand>
</feature>
<reference evidence="11 12" key="1">
    <citation type="submission" date="2017-05" db="EMBL/GenBank/DDBJ databases">
        <title>Genome Analysis of Maritalea myrionectae HL2708#5.</title>
        <authorList>
            <consortium name="Cotde Inc.-PKNU"/>
            <person name="Jang D."/>
            <person name="Oh H.-M."/>
        </authorList>
    </citation>
    <scope>NUCLEOTIDE SEQUENCE [LARGE SCALE GENOMIC DNA]</scope>
    <source>
        <strain evidence="11 12">HL2708#5</strain>
    </source>
</reference>
<dbReference type="Gene3D" id="3.30.540.10">
    <property type="entry name" value="Fructose-1,6-Bisphosphatase, subunit A, domain 1"/>
    <property type="match status" value="1"/>
</dbReference>
<dbReference type="InterPro" id="IPR050725">
    <property type="entry name" value="CysQ/Inositol_MonoPase"/>
</dbReference>
<feature type="binding site" evidence="9">
    <location>
        <position position="212"/>
    </location>
    <ligand>
        <name>substrate</name>
    </ligand>
</feature>
<evidence type="ECO:0000256" key="6">
    <source>
        <dbReference type="ARBA" id="ARBA00022801"/>
    </source>
</evidence>
<accession>A0A2R4MGD3</accession>
<keyword evidence="3 9" id="KW-1003">Cell membrane</keyword>
<feature type="binding site" evidence="10">
    <location>
        <position position="88"/>
    </location>
    <ligand>
        <name>Mg(2+)</name>
        <dbReference type="ChEBI" id="CHEBI:18420"/>
        <label>1</label>
        <note>catalytic</note>
    </ligand>
</feature>
<dbReference type="Proteomes" id="UP000258927">
    <property type="component" value="Chromosome"/>
</dbReference>
<dbReference type="GO" id="GO:0046854">
    <property type="term" value="P:phosphatidylinositol phosphate biosynthetic process"/>
    <property type="evidence" value="ECO:0007669"/>
    <property type="project" value="InterPro"/>
</dbReference>
<feature type="binding site" evidence="9">
    <location>
        <position position="66"/>
    </location>
    <ligand>
        <name>substrate</name>
    </ligand>
</feature>
<evidence type="ECO:0000256" key="1">
    <source>
        <dbReference type="ARBA" id="ARBA00001625"/>
    </source>
</evidence>
<dbReference type="GO" id="GO:0000287">
    <property type="term" value="F:magnesium ion binding"/>
    <property type="evidence" value="ECO:0007669"/>
    <property type="project" value="UniProtKB-UniRule"/>
</dbReference>
<comment type="function">
    <text evidence="9">Converts adenosine-3',5'-bisphosphate (PAP) to AMP.</text>
</comment>
<feature type="binding site" evidence="10">
    <location>
        <position position="212"/>
    </location>
    <ligand>
        <name>Mg(2+)</name>
        <dbReference type="ChEBI" id="CHEBI:18420"/>
        <label>1</label>
        <note>catalytic</note>
    </ligand>
</feature>
<dbReference type="PANTHER" id="PTHR43028">
    <property type="entry name" value="3'(2'),5'-BISPHOSPHATE NUCLEOTIDASE 1"/>
    <property type="match status" value="1"/>
</dbReference>
<feature type="binding site" evidence="10">
    <location>
        <position position="85"/>
    </location>
    <ligand>
        <name>Mg(2+)</name>
        <dbReference type="ChEBI" id="CHEBI:18420"/>
        <label>1</label>
        <note>catalytic</note>
    </ligand>
</feature>
<protein>
    <recommendedName>
        <fullName evidence="9">3'(2'),5'-bisphosphate nucleotidase CysQ</fullName>
        <ecNumber evidence="9">3.1.3.7</ecNumber>
    </recommendedName>
    <alternativeName>
        <fullName evidence="9">3'(2'),5-bisphosphonucleoside 3'(2')-phosphohydrolase</fullName>
    </alternativeName>
    <alternativeName>
        <fullName evidence="9">3'-phosphoadenosine 5'-phosphate phosphatase</fullName>
        <shortName evidence="9">PAP phosphatase</shortName>
    </alternativeName>
</protein>
<keyword evidence="8 9" id="KW-0472">Membrane</keyword>
<feature type="binding site" evidence="9">
    <location>
        <position position="88"/>
    </location>
    <ligand>
        <name>Mg(2+)</name>
        <dbReference type="ChEBI" id="CHEBI:18420"/>
        <label>2</label>
    </ligand>
</feature>
<dbReference type="InterPro" id="IPR020550">
    <property type="entry name" value="Inositol_monophosphatase_CS"/>
</dbReference>
<evidence type="ECO:0000256" key="7">
    <source>
        <dbReference type="ARBA" id="ARBA00022842"/>
    </source>
</evidence>
<dbReference type="NCBIfam" id="TIGR01331">
    <property type="entry name" value="bisphos_cysQ"/>
    <property type="match status" value="1"/>
</dbReference>
<feature type="binding site" evidence="9">
    <location>
        <position position="87"/>
    </location>
    <ligand>
        <name>Mg(2+)</name>
        <dbReference type="ChEBI" id="CHEBI:18420"/>
        <label>1</label>
    </ligand>
</feature>
<evidence type="ECO:0000256" key="8">
    <source>
        <dbReference type="ARBA" id="ARBA00023136"/>
    </source>
</evidence>
<keyword evidence="4 9" id="KW-0997">Cell inner membrane</keyword>
<evidence type="ECO:0000313" key="12">
    <source>
        <dbReference type="Proteomes" id="UP000258927"/>
    </source>
</evidence>
<dbReference type="SUPFAM" id="SSF56655">
    <property type="entry name" value="Carbohydrate phosphatase"/>
    <property type="match status" value="1"/>
</dbReference>
<dbReference type="Pfam" id="PF00459">
    <property type="entry name" value="Inositol_P"/>
    <property type="match status" value="1"/>
</dbReference>
<evidence type="ECO:0000256" key="9">
    <source>
        <dbReference type="HAMAP-Rule" id="MF_02095"/>
    </source>
</evidence>
<evidence type="ECO:0000256" key="5">
    <source>
        <dbReference type="ARBA" id="ARBA00022723"/>
    </source>
</evidence>
<dbReference type="Gene3D" id="3.40.190.80">
    <property type="match status" value="1"/>
</dbReference>
<name>A0A2R4MGD3_9HYPH</name>
<dbReference type="HAMAP" id="MF_02095">
    <property type="entry name" value="CysQ"/>
    <property type="match status" value="1"/>
</dbReference>
<dbReference type="PROSITE" id="PS00629">
    <property type="entry name" value="IMP_1"/>
    <property type="match status" value="1"/>
</dbReference>
<evidence type="ECO:0000256" key="10">
    <source>
        <dbReference type="PIRSR" id="PIRSR600760-2"/>
    </source>
</evidence>
<dbReference type="EC" id="3.1.3.7" evidence="9"/>
<evidence type="ECO:0000256" key="3">
    <source>
        <dbReference type="ARBA" id="ARBA00022475"/>
    </source>
</evidence>
<evidence type="ECO:0000256" key="4">
    <source>
        <dbReference type="ARBA" id="ARBA00022519"/>
    </source>
</evidence>
<comment type="similarity">
    <text evidence="2 9">Belongs to the inositol monophosphatase superfamily. CysQ family.</text>
</comment>
<organism evidence="11 12">
    <name type="scientific">Maritalea myrionectae</name>
    <dbReference type="NCBI Taxonomy" id="454601"/>
    <lineage>
        <taxon>Bacteria</taxon>
        <taxon>Pseudomonadati</taxon>
        <taxon>Pseudomonadota</taxon>
        <taxon>Alphaproteobacteria</taxon>
        <taxon>Hyphomicrobiales</taxon>
        <taxon>Devosiaceae</taxon>
        <taxon>Maritalea</taxon>
    </lineage>
</organism>